<dbReference type="EMBL" id="VXOY01000005">
    <property type="protein sequence ID" value="MYE37985.1"/>
    <property type="molecule type" value="Genomic_DNA"/>
</dbReference>
<gene>
    <name evidence="3" type="ORF">F4X82_00485</name>
</gene>
<evidence type="ECO:0000256" key="1">
    <source>
        <dbReference type="ARBA" id="ARBA00022801"/>
    </source>
</evidence>
<keyword evidence="1 3" id="KW-0378">Hydrolase</keyword>
<evidence type="ECO:0000313" key="3">
    <source>
        <dbReference type="EMBL" id="MYE37985.1"/>
    </source>
</evidence>
<dbReference type="Gene3D" id="3.40.50.1820">
    <property type="entry name" value="alpha/beta hydrolase"/>
    <property type="match status" value="1"/>
</dbReference>
<dbReference type="PRINTS" id="PR00412">
    <property type="entry name" value="EPOXHYDRLASE"/>
</dbReference>
<organism evidence="3 4">
    <name type="scientific">Candidatus Spechtbacteria bacterium SB0662_bin_43</name>
    <dbReference type="NCBI Taxonomy" id="2604897"/>
    <lineage>
        <taxon>Bacteria</taxon>
        <taxon>Candidatus Spechtiibacteriota</taxon>
    </lineage>
</organism>
<evidence type="ECO:0000313" key="4">
    <source>
        <dbReference type="Proteomes" id="UP000449092"/>
    </source>
</evidence>
<dbReference type="Pfam" id="PF12697">
    <property type="entry name" value="Abhydrolase_6"/>
    <property type="match status" value="1"/>
</dbReference>
<dbReference type="SUPFAM" id="SSF53474">
    <property type="entry name" value="alpha/beta-Hydrolases"/>
    <property type="match status" value="1"/>
</dbReference>
<dbReference type="AlphaFoldDB" id="A0A845D9C4"/>
<reference evidence="3 4" key="1">
    <citation type="submission" date="2019-09" db="EMBL/GenBank/DDBJ databases">
        <title>Characterisation of the sponge microbiome using genome-centric metagenomics.</title>
        <authorList>
            <person name="Engelberts J.P."/>
            <person name="Robbins S.J."/>
            <person name="De Goeij J.M."/>
            <person name="Aranda M."/>
            <person name="Bell S.C."/>
            <person name="Webster N.S."/>
        </authorList>
    </citation>
    <scope>NUCLEOTIDE SEQUENCE [LARGE SCALE GENOMIC DNA]</scope>
    <source>
        <strain evidence="3">SB0662_bin_43</strain>
    </source>
</reference>
<protein>
    <submittedName>
        <fullName evidence="3">Alpha/beta hydrolase</fullName>
    </submittedName>
</protein>
<dbReference type="PANTHER" id="PTHR43798">
    <property type="entry name" value="MONOACYLGLYCEROL LIPASE"/>
    <property type="match status" value="1"/>
</dbReference>
<dbReference type="PRINTS" id="PR00111">
    <property type="entry name" value="ABHYDROLASE"/>
</dbReference>
<accession>A0A845D9C4</accession>
<dbReference type="InterPro" id="IPR000639">
    <property type="entry name" value="Epox_hydrolase-like"/>
</dbReference>
<dbReference type="InterPro" id="IPR000073">
    <property type="entry name" value="AB_hydrolase_1"/>
</dbReference>
<proteinExistence type="predicted"/>
<dbReference type="PANTHER" id="PTHR43798:SF31">
    <property type="entry name" value="AB HYDROLASE SUPERFAMILY PROTEIN YCLE"/>
    <property type="match status" value="1"/>
</dbReference>
<dbReference type="InterPro" id="IPR050266">
    <property type="entry name" value="AB_hydrolase_sf"/>
</dbReference>
<feature type="domain" description="AB hydrolase-1" evidence="2">
    <location>
        <begin position="23"/>
        <end position="248"/>
    </location>
</feature>
<dbReference type="GO" id="GO:0016020">
    <property type="term" value="C:membrane"/>
    <property type="evidence" value="ECO:0007669"/>
    <property type="project" value="TreeGrafter"/>
</dbReference>
<sequence length="261" mass="29279">MEFYTIDGVRIAVSLYGDKGVPLLVLHGWGSSSEGWQDVAQLLSQQGYRVIVPDLPGFGLSPEPPRDWSLTEYVALVRNLVVSLDIPRAVLVGHSFGGRVAIEYASLYQDSLDVLILCGAAGIQRHRKKRVRIFFIISKAGNRIFSIPFLSRFREYCRKGLYALIGVKDYYTASETMRVVMSRVIEKPLQHYLRQITIPVLLLWGDKDSATPLKDARLADTLLANSTLIVCKDKGHSLQRECPALLAEHITTFLHKKPLSL</sequence>
<dbReference type="InterPro" id="IPR029058">
    <property type="entry name" value="AB_hydrolase_fold"/>
</dbReference>
<dbReference type="GO" id="GO:0016787">
    <property type="term" value="F:hydrolase activity"/>
    <property type="evidence" value="ECO:0007669"/>
    <property type="project" value="UniProtKB-KW"/>
</dbReference>
<name>A0A845D9C4_9BACT</name>
<comment type="caution">
    <text evidence="3">The sequence shown here is derived from an EMBL/GenBank/DDBJ whole genome shotgun (WGS) entry which is preliminary data.</text>
</comment>
<evidence type="ECO:0000259" key="2">
    <source>
        <dbReference type="Pfam" id="PF12697"/>
    </source>
</evidence>
<dbReference type="Proteomes" id="UP000449092">
    <property type="component" value="Unassembled WGS sequence"/>
</dbReference>